<feature type="signal peptide" evidence="1">
    <location>
        <begin position="1"/>
        <end position="18"/>
    </location>
</feature>
<protein>
    <recommendedName>
        <fullName evidence="4">Secreted protein</fullName>
    </recommendedName>
</protein>
<gene>
    <name evidence="2" type="primary">Necator_chrII.g7988</name>
    <name evidence="2" type="ORF">RB195_020194</name>
</gene>
<dbReference type="Proteomes" id="UP001303046">
    <property type="component" value="Unassembled WGS sequence"/>
</dbReference>
<accession>A0ABR1CIN6</accession>
<keyword evidence="1" id="KW-0732">Signal</keyword>
<keyword evidence="3" id="KW-1185">Reference proteome</keyword>
<organism evidence="2 3">
    <name type="scientific">Necator americanus</name>
    <name type="common">Human hookworm</name>
    <dbReference type="NCBI Taxonomy" id="51031"/>
    <lineage>
        <taxon>Eukaryota</taxon>
        <taxon>Metazoa</taxon>
        <taxon>Ecdysozoa</taxon>
        <taxon>Nematoda</taxon>
        <taxon>Chromadorea</taxon>
        <taxon>Rhabditida</taxon>
        <taxon>Rhabditina</taxon>
        <taxon>Rhabditomorpha</taxon>
        <taxon>Strongyloidea</taxon>
        <taxon>Ancylostomatidae</taxon>
        <taxon>Bunostominae</taxon>
        <taxon>Necator</taxon>
    </lineage>
</organism>
<evidence type="ECO:0000313" key="2">
    <source>
        <dbReference type="EMBL" id="KAK6737950.1"/>
    </source>
</evidence>
<comment type="caution">
    <text evidence="2">The sequence shown here is derived from an EMBL/GenBank/DDBJ whole genome shotgun (WGS) entry which is preliminary data.</text>
</comment>
<proteinExistence type="predicted"/>
<evidence type="ECO:0008006" key="4">
    <source>
        <dbReference type="Google" id="ProtNLM"/>
    </source>
</evidence>
<dbReference type="EMBL" id="JAVFWL010000002">
    <property type="protein sequence ID" value="KAK6737950.1"/>
    <property type="molecule type" value="Genomic_DNA"/>
</dbReference>
<evidence type="ECO:0000313" key="3">
    <source>
        <dbReference type="Proteomes" id="UP001303046"/>
    </source>
</evidence>
<evidence type="ECO:0000256" key="1">
    <source>
        <dbReference type="SAM" id="SignalP"/>
    </source>
</evidence>
<name>A0ABR1CIN6_NECAM</name>
<reference evidence="2 3" key="1">
    <citation type="submission" date="2023-08" db="EMBL/GenBank/DDBJ databases">
        <title>A Necator americanus chromosomal reference genome.</title>
        <authorList>
            <person name="Ilik V."/>
            <person name="Petrzelkova K.J."/>
            <person name="Pardy F."/>
            <person name="Fuh T."/>
            <person name="Niatou-Singa F.S."/>
            <person name="Gouil Q."/>
            <person name="Baker L."/>
            <person name="Ritchie M.E."/>
            <person name="Jex A.R."/>
            <person name="Gazzola D."/>
            <person name="Li H."/>
            <person name="Toshio Fujiwara R."/>
            <person name="Zhan B."/>
            <person name="Aroian R.V."/>
            <person name="Pafco B."/>
            <person name="Schwarz E.M."/>
        </authorList>
    </citation>
    <scope>NUCLEOTIDE SEQUENCE [LARGE SCALE GENOMIC DNA]</scope>
    <source>
        <strain evidence="2 3">Aroian</strain>
        <tissue evidence="2">Whole animal</tissue>
    </source>
</reference>
<sequence length="99" mass="11372">MAVLYTFLLALLVAFIQSLHHKDVPLEGYPGFGFPHLVDPYYGAVMVPAPRFVTTFPYALHSHFYHPRSAFRNIAKSYRKEDGHLSDTSFISPIRKNIY</sequence>
<feature type="chain" id="PRO_5046262107" description="Secreted protein" evidence="1">
    <location>
        <begin position="19"/>
        <end position="99"/>
    </location>
</feature>